<feature type="coiled-coil region" evidence="1">
    <location>
        <begin position="74"/>
        <end position="106"/>
    </location>
</feature>
<reference evidence="2" key="1">
    <citation type="submission" date="2020-08" db="EMBL/GenBank/DDBJ databases">
        <title>Chromosome-level assembly of Southern catfish (Silurus meridionalis) provides insights into visual adaptation to the nocturnal and benthic lifestyles.</title>
        <authorList>
            <person name="Zhang Y."/>
            <person name="Wang D."/>
            <person name="Peng Z."/>
        </authorList>
    </citation>
    <scope>NUCLEOTIDE SEQUENCE</scope>
    <source>
        <strain evidence="2">SWU-2019-XX</strain>
        <tissue evidence="2">Muscle</tissue>
    </source>
</reference>
<comment type="caution">
    <text evidence="2">The sequence shown here is derived from an EMBL/GenBank/DDBJ whole genome shotgun (WGS) entry which is preliminary data.</text>
</comment>
<protein>
    <submittedName>
        <fullName evidence="2">Uncharacterized protein</fullName>
    </submittedName>
</protein>
<dbReference type="Proteomes" id="UP000606274">
    <property type="component" value="Unassembled WGS sequence"/>
</dbReference>
<keyword evidence="1" id="KW-0175">Coiled coil</keyword>
<sequence length="107" mass="12705">VVESEPKNERLVIGADFSGHVGVMREAARKVLGVTSGNRKEDKETWWNEEVQESIGRKRLVKQNWYRQSDEKSRHEYKEIRQQLKRDVANAKEKAYEELYKKLKTEK</sequence>
<keyword evidence="3" id="KW-1185">Reference proteome</keyword>
<feature type="non-terminal residue" evidence="2">
    <location>
        <position position="1"/>
    </location>
</feature>
<proteinExistence type="predicted"/>
<accession>A0A8T0BY07</accession>
<organism evidence="2 3">
    <name type="scientific">Silurus meridionalis</name>
    <name type="common">Southern catfish</name>
    <name type="synonym">Silurus soldatovi meridionalis</name>
    <dbReference type="NCBI Taxonomy" id="175797"/>
    <lineage>
        <taxon>Eukaryota</taxon>
        <taxon>Metazoa</taxon>
        <taxon>Chordata</taxon>
        <taxon>Craniata</taxon>
        <taxon>Vertebrata</taxon>
        <taxon>Euteleostomi</taxon>
        <taxon>Actinopterygii</taxon>
        <taxon>Neopterygii</taxon>
        <taxon>Teleostei</taxon>
        <taxon>Ostariophysi</taxon>
        <taxon>Siluriformes</taxon>
        <taxon>Siluridae</taxon>
        <taxon>Silurus</taxon>
    </lineage>
</organism>
<evidence type="ECO:0000256" key="1">
    <source>
        <dbReference type="SAM" id="Coils"/>
    </source>
</evidence>
<evidence type="ECO:0000313" key="2">
    <source>
        <dbReference type="EMBL" id="KAF7711868.1"/>
    </source>
</evidence>
<dbReference type="AlphaFoldDB" id="A0A8T0BY07"/>
<evidence type="ECO:0000313" key="3">
    <source>
        <dbReference type="Proteomes" id="UP000606274"/>
    </source>
</evidence>
<dbReference type="EMBL" id="JABFDY010000001">
    <property type="protein sequence ID" value="KAF7711868.1"/>
    <property type="molecule type" value="Genomic_DNA"/>
</dbReference>
<gene>
    <name evidence="2" type="ORF">HF521_000879</name>
</gene>
<name>A0A8T0BY07_SILME</name>